<proteinExistence type="predicted"/>
<keyword evidence="1" id="KW-1133">Transmembrane helix</keyword>
<keyword evidence="1" id="KW-0812">Transmembrane</keyword>
<feature type="transmembrane region" description="Helical" evidence="1">
    <location>
        <begin position="109"/>
        <end position="136"/>
    </location>
</feature>
<name>A0A5C1NJP5_9GAMM</name>
<keyword evidence="3" id="KW-1185">Reference proteome</keyword>
<dbReference type="EMBL" id="CP038437">
    <property type="protein sequence ID" value="QEM82547.1"/>
    <property type="molecule type" value="Genomic_DNA"/>
</dbReference>
<dbReference type="KEGG" id="hbh:E4T21_14075"/>
<dbReference type="AlphaFoldDB" id="A0A5C1NJP5"/>
<feature type="transmembrane region" description="Helical" evidence="1">
    <location>
        <begin position="156"/>
        <end position="178"/>
    </location>
</feature>
<feature type="transmembrane region" description="Helical" evidence="1">
    <location>
        <begin position="68"/>
        <end position="97"/>
    </location>
</feature>
<evidence type="ECO:0000313" key="2">
    <source>
        <dbReference type="EMBL" id="QEM82547.1"/>
    </source>
</evidence>
<keyword evidence="1" id="KW-0472">Membrane</keyword>
<reference evidence="2" key="1">
    <citation type="submission" date="2021-02" db="EMBL/GenBank/DDBJ databases">
        <title>Strain Y2R2, a novel species of the genus Halomonas.</title>
        <authorList>
            <person name="Huang H."/>
        </authorList>
    </citation>
    <scope>NUCLEOTIDE SEQUENCE</scope>
    <source>
        <strain evidence="2">Y2R2</strain>
    </source>
</reference>
<gene>
    <name evidence="2" type="ORF">E4T21_14075</name>
</gene>
<protein>
    <submittedName>
        <fullName evidence="2">Uncharacterized protein</fullName>
    </submittedName>
</protein>
<organism evidence="2 3">
    <name type="scientific">Halomonas binhaiensis</name>
    <dbReference type="NCBI Taxonomy" id="2562282"/>
    <lineage>
        <taxon>Bacteria</taxon>
        <taxon>Pseudomonadati</taxon>
        <taxon>Pseudomonadota</taxon>
        <taxon>Gammaproteobacteria</taxon>
        <taxon>Oceanospirillales</taxon>
        <taxon>Halomonadaceae</taxon>
        <taxon>Halomonas</taxon>
    </lineage>
</organism>
<evidence type="ECO:0000313" key="3">
    <source>
        <dbReference type="Proteomes" id="UP000324285"/>
    </source>
</evidence>
<feature type="transmembrane region" description="Helical" evidence="1">
    <location>
        <begin position="12"/>
        <end position="31"/>
    </location>
</feature>
<evidence type="ECO:0000256" key="1">
    <source>
        <dbReference type="SAM" id="Phobius"/>
    </source>
</evidence>
<sequence length="189" mass="21809">MNTHHSRRWGSVLNRIAIAIELIVFLLPTFIPYLVFFIFMGLPSLAMLPIYPFFILRDGIDSFDLSVLISLISSFATCVLYFISIMLAVRVVIAYVFKYEYPLGWWRRKIFHCIVSNLLLQISAGIIVLGDVMGWFRNDMEGITTNYVHSIGVMGILEYFFLSGLFLIIPVVHLWVLVHRPNFVKNNTL</sequence>
<accession>A0A5C1NJP5</accession>
<dbReference type="Proteomes" id="UP000324285">
    <property type="component" value="Chromosome"/>
</dbReference>
<dbReference type="RefSeq" id="WP_149285671.1">
    <property type="nucleotide sequence ID" value="NZ_CP038437.2"/>
</dbReference>